<organism evidence="1 2">
    <name type="scientific">Coemansia nantahalensis</name>
    <dbReference type="NCBI Taxonomy" id="2789366"/>
    <lineage>
        <taxon>Eukaryota</taxon>
        <taxon>Fungi</taxon>
        <taxon>Fungi incertae sedis</taxon>
        <taxon>Zoopagomycota</taxon>
        <taxon>Kickxellomycotina</taxon>
        <taxon>Kickxellomycetes</taxon>
        <taxon>Kickxellales</taxon>
        <taxon>Kickxellaceae</taxon>
        <taxon>Coemansia</taxon>
    </lineage>
</organism>
<sequence>MAMVRRAVVQMQRRFYCFLHHNPVLCDNTFATSYVVPQPALGAVRAAVFAYCFAVLATNLIINIVHGAGWSWAAYFTTLTFFGITLYYGLAAWVTVRYTWICRRAAYRRAMEAAASSPAALALEQQLQPTGKVTQHAAADTPPESNPATLVTTMVEPEQHQPQPEPERQPLVSIAVQDEITEHPQPAGASRHQPPDEIAEQPTPDEISEQQVPVEEPPQPTARASTAHQLALATQWLLYESFICFAPLVTLIYWVLLYPTQSDLMDGAVDWWMGVSMHAFNMVLMLLEVLVFARCPCQWRHFAAIAGFMVLYLGLVYFMVGVYGFYVYPFFEPHYFGGYIAVMCLLIVNIAAVIWTIHLMIHRLRDALYPRWLARHCSDAVAAPLPLPRISSSPCSLNPCVVGSTTTGTRDSVESSWPDIQVLTPELLTGQRFSAATVVQLLYQAEYLALTSEDRMAIPSTEILDVIVKSNEQLVEDY</sequence>
<protein>
    <submittedName>
        <fullName evidence="1">Uncharacterized protein</fullName>
    </submittedName>
</protein>
<gene>
    <name evidence="1" type="ORF">IWQ57_002803</name>
</gene>
<reference evidence="1" key="1">
    <citation type="submission" date="2022-07" db="EMBL/GenBank/DDBJ databases">
        <title>Phylogenomic reconstructions and comparative analyses of Kickxellomycotina fungi.</title>
        <authorList>
            <person name="Reynolds N.K."/>
            <person name="Stajich J.E."/>
            <person name="Barry K."/>
            <person name="Grigoriev I.V."/>
            <person name="Crous P."/>
            <person name="Smith M.E."/>
        </authorList>
    </citation>
    <scope>NUCLEOTIDE SEQUENCE</scope>
    <source>
        <strain evidence="1">CBS 109366</strain>
    </source>
</reference>
<dbReference type="Proteomes" id="UP001140234">
    <property type="component" value="Unassembled WGS sequence"/>
</dbReference>
<comment type="caution">
    <text evidence="1">The sequence shown here is derived from an EMBL/GenBank/DDBJ whole genome shotgun (WGS) entry which is preliminary data.</text>
</comment>
<evidence type="ECO:0000313" key="1">
    <source>
        <dbReference type="EMBL" id="KAJ2770127.1"/>
    </source>
</evidence>
<evidence type="ECO:0000313" key="2">
    <source>
        <dbReference type="Proteomes" id="UP001140234"/>
    </source>
</evidence>
<name>A0ACC1JZ19_9FUNG</name>
<dbReference type="EMBL" id="JANBUJ010000791">
    <property type="protein sequence ID" value="KAJ2770127.1"/>
    <property type="molecule type" value="Genomic_DNA"/>
</dbReference>
<keyword evidence="2" id="KW-1185">Reference proteome</keyword>
<accession>A0ACC1JZ19</accession>
<proteinExistence type="predicted"/>